<evidence type="ECO:0000259" key="2">
    <source>
        <dbReference type="Pfam" id="PF17213"/>
    </source>
</evidence>
<dbReference type="InterPro" id="IPR033768">
    <property type="entry name" value="Hydin_ADK"/>
</dbReference>
<keyword evidence="4" id="KW-1185">Reference proteome</keyword>
<dbReference type="Pfam" id="PF17213">
    <property type="entry name" value="Hydin_ADK"/>
    <property type="match status" value="1"/>
</dbReference>
<dbReference type="Proteomes" id="UP000324629">
    <property type="component" value="Unassembled WGS sequence"/>
</dbReference>
<organism evidence="3 4">
    <name type="scientific">Paragonimus westermani</name>
    <dbReference type="NCBI Taxonomy" id="34504"/>
    <lineage>
        <taxon>Eukaryota</taxon>
        <taxon>Metazoa</taxon>
        <taxon>Spiralia</taxon>
        <taxon>Lophotrochozoa</taxon>
        <taxon>Platyhelminthes</taxon>
        <taxon>Trematoda</taxon>
        <taxon>Digenea</taxon>
        <taxon>Plagiorchiida</taxon>
        <taxon>Troglotremata</taxon>
        <taxon>Troglotrematidae</taxon>
        <taxon>Paragonimus</taxon>
    </lineage>
</organism>
<evidence type="ECO:0000313" key="3">
    <source>
        <dbReference type="EMBL" id="KAA3681663.1"/>
    </source>
</evidence>
<evidence type="ECO:0000313" key="4">
    <source>
        <dbReference type="Proteomes" id="UP000324629"/>
    </source>
</evidence>
<name>A0A5J4P1F0_9TREM</name>
<feature type="domain" description="Hydin adenylate kinase-like" evidence="2">
    <location>
        <begin position="31"/>
        <end position="64"/>
    </location>
</feature>
<dbReference type="GO" id="GO:0005930">
    <property type="term" value="C:axoneme"/>
    <property type="evidence" value="ECO:0007669"/>
    <property type="project" value="TreeGrafter"/>
</dbReference>
<protein>
    <recommendedName>
        <fullName evidence="2">Hydin adenylate kinase-like domain-containing protein</fullName>
    </recommendedName>
</protein>
<feature type="compositionally biased region" description="Basic and acidic residues" evidence="1">
    <location>
        <begin position="167"/>
        <end position="202"/>
    </location>
</feature>
<dbReference type="GO" id="GO:0003341">
    <property type="term" value="P:cilium movement"/>
    <property type="evidence" value="ECO:0007669"/>
    <property type="project" value="TreeGrafter"/>
</dbReference>
<accession>A0A5J4P1F0</accession>
<evidence type="ECO:0000256" key="1">
    <source>
        <dbReference type="SAM" id="MobiDB-lite"/>
    </source>
</evidence>
<gene>
    <name evidence="3" type="ORF">DEA37_0010950</name>
</gene>
<dbReference type="AlphaFoldDB" id="A0A5J4P1F0"/>
<proteinExistence type="predicted"/>
<sequence length="446" mass="50149">MSTGAPVISFAHPITEEWEEQKTSMDSLGNTMFSTILPDDVVVSLIEERICYGDCHKGVILDGLDSQFVENRQKVAQLVLKALHDRLYIYCVTVKAEYSSLKYLEEQMEATQVANKMADEATRQQRVEEISEFEYSLLSEQERAQLDEIRTRTRRQKRQAELELKRIKGGQEREEHEAETRRLKYERESVSKKKGKKGEDKLTQPAPSAKDGIERPGGVPTRIIHQGAKSIRSDHLESSLPEKQHLLSVDRRRISRISEKRRKSGGDSLKDEAIREQTNEPEMTEEERLLYQRFKTFSLELTGICDLFSCWDRVALVKSSSSGMDGHEDSSGSPAAQSTKRHRGGAQPIGSVAGGAPRTRRSTQKVEGGSTESTQNLDHAQGHVTPLLPTYCGHTALQDIHPETELEQTTPTSEFYSISSKKSLTYGVPHLIVDAQLQCIPNVIQG</sequence>
<comment type="caution">
    <text evidence="3">The sequence shown here is derived from an EMBL/GenBank/DDBJ whole genome shotgun (WGS) entry which is preliminary data.</text>
</comment>
<reference evidence="3 4" key="1">
    <citation type="journal article" date="2019" name="Gigascience">
        <title>Whole-genome sequence of the oriental lung fluke Paragonimus westermani.</title>
        <authorList>
            <person name="Oey H."/>
            <person name="Zakrzewski M."/>
            <person name="Narain K."/>
            <person name="Devi K.R."/>
            <person name="Agatsuma T."/>
            <person name="Nawaratna S."/>
            <person name="Gobert G.N."/>
            <person name="Jones M.K."/>
            <person name="Ragan M.A."/>
            <person name="McManus D.P."/>
            <person name="Krause L."/>
        </authorList>
    </citation>
    <scope>NUCLEOTIDE SEQUENCE [LARGE SCALE GENOMIC DNA]</scope>
    <source>
        <strain evidence="3 4">IND2009</strain>
    </source>
</reference>
<dbReference type="PANTHER" id="PTHR23053">
    <property type="entry name" value="DLEC1 DELETED IN LUNG AND ESOPHAGEAL CANCER 1"/>
    <property type="match status" value="1"/>
</dbReference>
<feature type="region of interest" description="Disordered" evidence="1">
    <location>
        <begin position="257"/>
        <end position="284"/>
    </location>
</feature>
<dbReference type="GO" id="GO:1904158">
    <property type="term" value="P:axonemal central apparatus assembly"/>
    <property type="evidence" value="ECO:0007669"/>
    <property type="project" value="TreeGrafter"/>
</dbReference>
<dbReference type="EMBL" id="QNGE01000153">
    <property type="protein sequence ID" value="KAA3681663.1"/>
    <property type="molecule type" value="Genomic_DNA"/>
</dbReference>
<feature type="compositionally biased region" description="Basic and acidic residues" evidence="1">
    <location>
        <begin position="257"/>
        <end position="278"/>
    </location>
</feature>
<dbReference type="InterPro" id="IPR033305">
    <property type="entry name" value="Hydin-like"/>
</dbReference>
<feature type="region of interest" description="Disordered" evidence="1">
    <location>
        <begin position="320"/>
        <end position="379"/>
    </location>
</feature>
<dbReference type="PANTHER" id="PTHR23053:SF0">
    <property type="entry name" value="HYDROCEPHALUS-INDUCING PROTEIN HOMOLOG"/>
    <property type="match status" value="1"/>
</dbReference>
<feature type="region of interest" description="Disordered" evidence="1">
    <location>
        <begin position="167"/>
        <end position="220"/>
    </location>
</feature>